<accession>A0A5N6NLV1</accession>
<dbReference type="Proteomes" id="UP000326396">
    <property type="component" value="Linkage Group LG19"/>
</dbReference>
<dbReference type="AlphaFoldDB" id="A0A5N6NLV1"/>
<feature type="coiled-coil region" evidence="1">
    <location>
        <begin position="1"/>
        <end position="35"/>
    </location>
</feature>
<evidence type="ECO:0000313" key="2">
    <source>
        <dbReference type="EMBL" id="KAD4889205.1"/>
    </source>
</evidence>
<keyword evidence="1" id="KW-0175">Coiled coil</keyword>
<name>A0A5N6NLV1_9ASTR</name>
<dbReference type="EMBL" id="SZYD01000011">
    <property type="protein sequence ID" value="KAD4889205.1"/>
    <property type="molecule type" value="Genomic_DNA"/>
</dbReference>
<evidence type="ECO:0000256" key="1">
    <source>
        <dbReference type="SAM" id="Coils"/>
    </source>
</evidence>
<keyword evidence="3" id="KW-1185">Reference proteome</keyword>
<protein>
    <submittedName>
        <fullName evidence="2">Uncharacterized protein</fullName>
    </submittedName>
</protein>
<organism evidence="2 3">
    <name type="scientific">Mikania micrantha</name>
    <name type="common">bitter vine</name>
    <dbReference type="NCBI Taxonomy" id="192012"/>
    <lineage>
        <taxon>Eukaryota</taxon>
        <taxon>Viridiplantae</taxon>
        <taxon>Streptophyta</taxon>
        <taxon>Embryophyta</taxon>
        <taxon>Tracheophyta</taxon>
        <taxon>Spermatophyta</taxon>
        <taxon>Magnoliopsida</taxon>
        <taxon>eudicotyledons</taxon>
        <taxon>Gunneridae</taxon>
        <taxon>Pentapetalae</taxon>
        <taxon>asterids</taxon>
        <taxon>campanulids</taxon>
        <taxon>Asterales</taxon>
        <taxon>Asteraceae</taxon>
        <taxon>Asteroideae</taxon>
        <taxon>Heliantheae alliance</taxon>
        <taxon>Eupatorieae</taxon>
        <taxon>Mikania</taxon>
    </lineage>
</organism>
<reference evidence="2 3" key="1">
    <citation type="submission" date="2019-05" db="EMBL/GenBank/DDBJ databases">
        <title>Mikania micrantha, genome provides insights into the molecular mechanism of rapid growth.</title>
        <authorList>
            <person name="Liu B."/>
        </authorList>
    </citation>
    <scope>NUCLEOTIDE SEQUENCE [LARGE SCALE GENOMIC DNA]</scope>
    <source>
        <strain evidence="2">NLD-2019</strain>
        <tissue evidence="2">Leaf</tissue>
    </source>
</reference>
<comment type="caution">
    <text evidence="2">The sequence shown here is derived from an EMBL/GenBank/DDBJ whole genome shotgun (WGS) entry which is preliminary data.</text>
</comment>
<sequence length="134" mass="15811">MEVERRSRQEIEEEIRKERHERLELQQQMKEFMKKFMQRSSRPVQVMLQPAFQQHHHLRLDHLNQQGKHLIHWVCCYHHLLSAQKNLPSLEDSKFTPPARLGTVLTGDGAKPNAMLPSDDGEYFLGRPLFFLAG</sequence>
<proteinExistence type="predicted"/>
<evidence type="ECO:0000313" key="3">
    <source>
        <dbReference type="Proteomes" id="UP000326396"/>
    </source>
</evidence>
<gene>
    <name evidence="2" type="ORF">E3N88_21278</name>
</gene>